<dbReference type="InterPro" id="IPR004821">
    <property type="entry name" value="Cyt_trans-like"/>
</dbReference>
<protein>
    <submittedName>
        <fullName evidence="2">Cytidylyltransferase</fullName>
    </submittedName>
</protein>
<evidence type="ECO:0000313" key="3">
    <source>
        <dbReference type="Proteomes" id="UP000004508"/>
    </source>
</evidence>
<dbReference type="PANTHER" id="PTHR31285">
    <property type="entry name" value="NICOTINAMIDE MONONUCLEOTIDE ADENYLYLTRANSFERASE"/>
    <property type="match status" value="1"/>
</dbReference>
<proteinExistence type="predicted"/>
<keyword evidence="3" id="KW-1185">Reference proteome</keyword>
<accession>D6TLM8</accession>
<gene>
    <name evidence="2" type="ORF">Krac_7989</name>
</gene>
<organism evidence="2 3">
    <name type="scientific">Ktedonobacter racemifer DSM 44963</name>
    <dbReference type="NCBI Taxonomy" id="485913"/>
    <lineage>
        <taxon>Bacteria</taxon>
        <taxon>Bacillati</taxon>
        <taxon>Chloroflexota</taxon>
        <taxon>Ktedonobacteria</taxon>
        <taxon>Ktedonobacterales</taxon>
        <taxon>Ktedonobacteraceae</taxon>
        <taxon>Ktedonobacter</taxon>
    </lineage>
</organism>
<feature type="domain" description="Cytidyltransferase-like" evidence="1">
    <location>
        <begin position="55"/>
        <end position="231"/>
    </location>
</feature>
<dbReference type="Pfam" id="PF01467">
    <property type="entry name" value="CTP_transf_like"/>
    <property type="match status" value="1"/>
</dbReference>
<dbReference type="Proteomes" id="UP000004508">
    <property type="component" value="Unassembled WGS sequence"/>
</dbReference>
<dbReference type="Gene3D" id="3.40.50.620">
    <property type="entry name" value="HUPs"/>
    <property type="match status" value="1"/>
</dbReference>
<keyword evidence="2" id="KW-0548">Nucleotidyltransferase</keyword>
<evidence type="ECO:0000313" key="2">
    <source>
        <dbReference type="EMBL" id="EFH86678.1"/>
    </source>
</evidence>
<dbReference type="EMBL" id="ADVG01000002">
    <property type="protein sequence ID" value="EFH86678.1"/>
    <property type="molecule type" value="Genomic_DNA"/>
</dbReference>
<keyword evidence="2" id="KW-0808">Transferase</keyword>
<reference evidence="2 3" key="1">
    <citation type="journal article" date="2011" name="Stand. Genomic Sci.">
        <title>Non-contiguous finished genome sequence and contextual data of the filamentous soil bacterium Ktedonobacter racemifer type strain (SOSP1-21).</title>
        <authorList>
            <person name="Chang Y.J."/>
            <person name="Land M."/>
            <person name="Hauser L."/>
            <person name="Chertkov O."/>
            <person name="Del Rio T.G."/>
            <person name="Nolan M."/>
            <person name="Copeland A."/>
            <person name="Tice H."/>
            <person name="Cheng J.F."/>
            <person name="Lucas S."/>
            <person name="Han C."/>
            <person name="Goodwin L."/>
            <person name="Pitluck S."/>
            <person name="Ivanova N."/>
            <person name="Ovchinikova G."/>
            <person name="Pati A."/>
            <person name="Chen A."/>
            <person name="Palaniappan K."/>
            <person name="Mavromatis K."/>
            <person name="Liolios K."/>
            <person name="Brettin T."/>
            <person name="Fiebig A."/>
            <person name="Rohde M."/>
            <person name="Abt B."/>
            <person name="Goker M."/>
            <person name="Detter J.C."/>
            <person name="Woyke T."/>
            <person name="Bristow J."/>
            <person name="Eisen J.A."/>
            <person name="Markowitz V."/>
            <person name="Hugenholtz P."/>
            <person name="Kyrpides N.C."/>
            <person name="Klenk H.P."/>
            <person name="Lapidus A."/>
        </authorList>
    </citation>
    <scope>NUCLEOTIDE SEQUENCE [LARGE SCALE GENOMIC DNA]</scope>
    <source>
        <strain evidence="3">DSM 44963</strain>
    </source>
</reference>
<name>D6TLM8_KTERA</name>
<dbReference type="GO" id="GO:0016887">
    <property type="term" value="F:ATP hydrolysis activity"/>
    <property type="evidence" value="ECO:0007669"/>
    <property type="project" value="TreeGrafter"/>
</dbReference>
<sequence>MYNGIKSMSEHLYLTPHNRRYLRAIQQSLDTLDPRGKPLVLPLPGSPRPTSDLIVFTGSFNPPTLAHLAMLKQAYSYTRSHAPMCLYAAMSKQTVDKENISRPLFLDRLALLDRLMRRFSGSGILLFNRGLYVEQAQAIRQSFPRVRTIYFLIGFDKIVQILDPHYYTDRDAALQELFALAKLLVAPRGEDGPEALQALLQQEENTRFARYIEPLPLSNAYREISATHIRNQDTGYTQAIPHEVWRFMWRTRAYAPPLHTTNGETIDVYAKRVRELTRLLGTPPS</sequence>
<dbReference type="GO" id="GO:0005737">
    <property type="term" value="C:cytoplasm"/>
    <property type="evidence" value="ECO:0007669"/>
    <property type="project" value="TreeGrafter"/>
</dbReference>
<dbReference type="InParanoid" id="D6TLM8"/>
<dbReference type="InterPro" id="IPR014729">
    <property type="entry name" value="Rossmann-like_a/b/a_fold"/>
</dbReference>
<dbReference type="AlphaFoldDB" id="D6TLM8"/>
<dbReference type="SUPFAM" id="SSF52374">
    <property type="entry name" value="Nucleotidylyl transferase"/>
    <property type="match status" value="1"/>
</dbReference>
<dbReference type="STRING" id="485913.Krac_7989"/>
<dbReference type="GO" id="GO:0000309">
    <property type="term" value="F:nicotinamide-nucleotide adenylyltransferase activity"/>
    <property type="evidence" value="ECO:0007669"/>
    <property type="project" value="TreeGrafter"/>
</dbReference>
<comment type="caution">
    <text evidence="2">The sequence shown here is derived from an EMBL/GenBank/DDBJ whole genome shotgun (WGS) entry which is preliminary data.</text>
</comment>
<dbReference type="PANTHER" id="PTHR31285:SF0">
    <property type="entry name" value="NICOTINAMIDE MONONUCLEOTIDE ADENYLYLTRANSFERASE"/>
    <property type="match status" value="1"/>
</dbReference>
<evidence type="ECO:0000259" key="1">
    <source>
        <dbReference type="Pfam" id="PF01467"/>
    </source>
</evidence>